<evidence type="ECO:0000313" key="10">
    <source>
        <dbReference type="EMBL" id="QDT37064.1"/>
    </source>
</evidence>
<dbReference type="InterPro" id="IPR004568">
    <property type="entry name" value="Ppantetheine-prot_Trfase_dom"/>
</dbReference>
<dbReference type="InterPro" id="IPR002582">
    <property type="entry name" value="ACPS"/>
</dbReference>
<keyword evidence="7 8" id="KW-0275">Fatty acid biosynthesis</keyword>
<evidence type="ECO:0000256" key="2">
    <source>
        <dbReference type="ARBA" id="ARBA00022679"/>
    </source>
</evidence>
<evidence type="ECO:0000256" key="1">
    <source>
        <dbReference type="ARBA" id="ARBA00022516"/>
    </source>
</evidence>
<dbReference type="AlphaFoldDB" id="A0A517QZN2"/>
<evidence type="ECO:0000256" key="7">
    <source>
        <dbReference type="ARBA" id="ARBA00023160"/>
    </source>
</evidence>
<dbReference type="RefSeq" id="WP_145363213.1">
    <property type="nucleotide sequence ID" value="NZ_CP036268.1"/>
</dbReference>
<dbReference type="Gene3D" id="3.90.470.20">
    <property type="entry name" value="4'-phosphopantetheinyl transferase domain"/>
    <property type="match status" value="1"/>
</dbReference>
<evidence type="ECO:0000313" key="11">
    <source>
        <dbReference type="Proteomes" id="UP000317318"/>
    </source>
</evidence>
<comment type="function">
    <text evidence="8">Transfers the 4'-phosphopantetheine moiety from coenzyme A to a Ser of acyl-carrier-protein.</text>
</comment>
<keyword evidence="6 8" id="KW-0443">Lipid metabolism</keyword>
<dbReference type="GO" id="GO:0008897">
    <property type="term" value="F:holo-[acyl-carrier-protein] synthase activity"/>
    <property type="evidence" value="ECO:0007669"/>
    <property type="project" value="UniProtKB-UniRule"/>
</dbReference>
<comment type="subcellular location">
    <subcellularLocation>
        <location evidence="8">Cytoplasm</location>
    </subcellularLocation>
</comment>
<comment type="similarity">
    <text evidence="8">Belongs to the P-Pant transferase superfamily. AcpS family.</text>
</comment>
<dbReference type="EC" id="2.7.8.7" evidence="8"/>
<name>A0A517QZN2_9PLAN</name>
<dbReference type="NCBIfam" id="TIGR00556">
    <property type="entry name" value="pantethn_trn"/>
    <property type="match status" value="1"/>
</dbReference>
<dbReference type="Pfam" id="PF01648">
    <property type="entry name" value="ACPS"/>
    <property type="match status" value="1"/>
</dbReference>
<accession>A0A517QZN2</accession>
<evidence type="ECO:0000256" key="3">
    <source>
        <dbReference type="ARBA" id="ARBA00022723"/>
    </source>
</evidence>
<evidence type="ECO:0000256" key="8">
    <source>
        <dbReference type="HAMAP-Rule" id="MF_00101"/>
    </source>
</evidence>
<dbReference type="OrthoDB" id="517356at2"/>
<dbReference type="GO" id="GO:0006633">
    <property type="term" value="P:fatty acid biosynthetic process"/>
    <property type="evidence" value="ECO:0007669"/>
    <property type="project" value="UniProtKB-UniRule"/>
</dbReference>
<dbReference type="InterPro" id="IPR037143">
    <property type="entry name" value="4-PPantetheinyl_Trfase_dom_sf"/>
</dbReference>
<dbReference type="HAMAP" id="MF_00101">
    <property type="entry name" value="AcpS"/>
    <property type="match status" value="1"/>
</dbReference>
<keyword evidence="11" id="KW-1185">Reference proteome</keyword>
<feature type="binding site" evidence="8">
    <location>
        <position position="57"/>
    </location>
    <ligand>
        <name>Mg(2+)</name>
        <dbReference type="ChEBI" id="CHEBI:18420"/>
    </ligand>
</feature>
<evidence type="ECO:0000256" key="6">
    <source>
        <dbReference type="ARBA" id="ARBA00023098"/>
    </source>
</evidence>
<keyword evidence="2 8" id="KW-0808">Transferase</keyword>
<dbReference type="NCBIfam" id="TIGR00516">
    <property type="entry name" value="acpS"/>
    <property type="match status" value="1"/>
</dbReference>
<proteinExistence type="inferred from homology"/>
<keyword evidence="4 8" id="KW-0276">Fatty acid metabolism</keyword>
<sequence length="136" mass="15046">MFAGLGTDIVEVQRIAEMIERHGEHFLERTFTDGERAYCDRHKNSAQNYAGRWAAKEAAMKALGTGFIKGIRWTEVEVVNLKSGAPKLVLHGGTKEFALKLGIAEIAISISHSKEYATSTAIALRGVATREQREEE</sequence>
<keyword evidence="3 8" id="KW-0479">Metal-binding</keyword>
<dbReference type="GO" id="GO:0000287">
    <property type="term" value="F:magnesium ion binding"/>
    <property type="evidence" value="ECO:0007669"/>
    <property type="project" value="UniProtKB-UniRule"/>
</dbReference>
<dbReference type="KEGG" id="svp:Pan189_14300"/>
<comment type="cofactor">
    <cofactor evidence="8">
        <name>Mg(2+)</name>
        <dbReference type="ChEBI" id="CHEBI:18420"/>
    </cofactor>
</comment>
<dbReference type="Proteomes" id="UP000317318">
    <property type="component" value="Chromosome"/>
</dbReference>
<evidence type="ECO:0000259" key="9">
    <source>
        <dbReference type="Pfam" id="PF01648"/>
    </source>
</evidence>
<dbReference type="InterPro" id="IPR008278">
    <property type="entry name" value="4-PPantetheinyl_Trfase_dom"/>
</dbReference>
<gene>
    <name evidence="8 10" type="primary">acpS</name>
    <name evidence="10" type="ORF">Pan189_14300</name>
</gene>
<keyword evidence="1 8" id="KW-0444">Lipid biosynthesis</keyword>
<evidence type="ECO:0000256" key="4">
    <source>
        <dbReference type="ARBA" id="ARBA00022832"/>
    </source>
</evidence>
<evidence type="ECO:0000256" key="5">
    <source>
        <dbReference type="ARBA" id="ARBA00022842"/>
    </source>
</evidence>
<dbReference type="GO" id="GO:0005737">
    <property type="term" value="C:cytoplasm"/>
    <property type="evidence" value="ECO:0007669"/>
    <property type="project" value="UniProtKB-SubCell"/>
</dbReference>
<dbReference type="EMBL" id="CP036268">
    <property type="protein sequence ID" value="QDT37064.1"/>
    <property type="molecule type" value="Genomic_DNA"/>
</dbReference>
<organism evidence="10 11">
    <name type="scientific">Stratiformator vulcanicus</name>
    <dbReference type="NCBI Taxonomy" id="2527980"/>
    <lineage>
        <taxon>Bacteria</taxon>
        <taxon>Pseudomonadati</taxon>
        <taxon>Planctomycetota</taxon>
        <taxon>Planctomycetia</taxon>
        <taxon>Planctomycetales</taxon>
        <taxon>Planctomycetaceae</taxon>
        <taxon>Stratiformator</taxon>
    </lineage>
</organism>
<protein>
    <recommendedName>
        <fullName evidence="8">Holo-[acyl-carrier-protein] synthase</fullName>
        <shortName evidence="8">Holo-ACP synthase</shortName>
        <ecNumber evidence="8">2.7.8.7</ecNumber>
    </recommendedName>
    <alternativeName>
        <fullName evidence="8">4'-phosphopantetheinyl transferase AcpS</fullName>
    </alternativeName>
</protein>
<reference evidence="10 11" key="1">
    <citation type="submission" date="2019-02" db="EMBL/GenBank/DDBJ databases">
        <title>Deep-cultivation of Planctomycetes and their phenomic and genomic characterization uncovers novel biology.</title>
        <authorList>
            <person name="Wiegand S."/>
            <person name="Jogler M."/>
            <person name="Boedeker C."/>
            <person name="Pinto D."/>
            <person name="Vollmers J."/>
            <person name="Rivas-Marin E."/>
            <person name="Kohn T."/>
            <person name="Peeters S.H."/>
            <person name="Heuer A."/>
            <person name="Rast P."/>
            <person name="Oberbeckmann S."/>
            <person name="Bunk B."/>
            <person name="Jeske O."/>
            <person name="Meyerdierks A."/>
            <person name="Storesund J.E."/>
            <person name="Kallscheuer N."/>
            <person name="Luecker S."/>
            <person name="Lage O.M."/>
            <person name="Pohl T."/>
            <person name="Merkel B.J."/>
            <person name="Hornburger P."/>
            <person name="Mueller R.-W."/>
            <person name="Bruemmer F."/>
            <person name="Labrenz M."/>
            <person name="Spormann A.M."/>
            <person name="Op den Camp H."/>
            <person name="Overmann J."/>
            <person name="Amann R."/>
            <person name="Jetten M.S.M."/>
            <person name="Mascher T."/>
            <person name="Medema M.H."/>
            <person name="Devos D.P."/>
            <person name="Kaster A.-K."/>
            <person name="Ovreas L."/>
            <person name="Rohde M."/>
            <person name="Galperin M.Y."/>
            <person name="Jogler C."/>
        </authorList>
    </citation>
    <scope>NUCLEOTIDE SEQUENCE [LARGE SCALE GENOMIC DNA]</scope>
    <source>
        <strain evidence="10 11">Pan189</strain>
    </source>
</reference>
<keyword evidence="5 8" id="KW-0460">Magnesium</keyword>
<dbReference type="SUPFAM" id="SSF56214">
    <property type="entry name" value="4'-phosphopantetheinyl transferase"/>
    <property type="match status" value="1"/>
</dbReference>
<comment type="catalytic activity">
    <reaction evidence="8">
        <text>apo-[ACP] + CoA = holo-[ACP] + adenosine 3',5'-bisphosphate + H(+)</text>
        <dbReference type="Rhea" id="RHEA:12068"/>
        <dbReference type="Rhea" id="RHEA-COMP:9685"/>
        <dbReference type="Rhea" id="RHEA-COMP:9690"/>
        <dbReference type="ChEBI" id="CHEBI:15378"/>
        <dbReference type="ChEBI" id="CHEBI:29999"/>
        <dbReference type="ChEBI" id="CHEBI:57287"/>
        <dbReference type="ChEBI" id="CHEBI:58343"/>
        <dbReference type="ChEBI" id="CHEBI:64479"/>
        <dbReference type="EC" id="2.7.8.7"/>
    </reaction>
</comment>
<keyword evidence="8" id="KW-0963">Cytoplasm</keyword>
<feature type="binding site" evidence="8">
    <location>
        <position position="8"/>
    </location>
    <ligand>
        <name>Mg(2+)</name>
        <dbReference type="ChEBI" id="CHEBI:18420"/>
    </ligand>
</feature>
<feature type="domain" description="4'-phosphopantetheinyl transferase" evidence="9">
    <location>
        <begin position="4"/>
        <end position="116"/>
    </location>
</feature>